<gene>
    <name evidence="1" type="ordered locus">Arch_1169</name>
</gene>
<dbReference type="AlphaFoldDB" id="D7BPN3"/>
<sequence length="32" mass="3530">MWGGPDDVRIIDVVALLGNEARPAVKERHDTV</sequence>
<dbReference type="KEGG" id="ahe:Arch_1169"/>
<accession>D7BPN3</accession>
<proteinExistence type="predicted"/>
<evidence type="ECO:0000313" key="2">
    <source>
        <dbReference type="Proteomes" id="UP000000376"/>
    </source>
</evidence>
<keyword evidence="2" id="KW-1185">Reference proteome</keyword>
<organism evidence="1 2">
    <name type="scientific">Arcanobacterium haemolyticum (strain ATCC 9345 / DSM 20595 / CCM 5947 / CCUG 17215 / LMG 16163 / NBRC 15585 / NCTC 8452 / 11018)</name>
    <dbReference type="NCBI Taxonomy" id="644284"/>
    <lineage>
        <taxon>Bacteria</taxon>
        <taxon>Bacillati</taxon>
        <taxon>Actinomycetota</taxon>
        <taxon>Actinomycetes</taxon>
        <taxon>Actinomycetales</taxon>
        <taxon>Actinomycetaceae</taxon>
        <taxon>Arcanobacterium</taxon>
    </lineage>
</organism>
<evidence type="ECO:0000313" key="1">
    <source>
        <dbReference type="EMBL" id="ADH92882.1"/>
    </source>
</evidence>
<protein>
    <submittedName>
        <fullName evidence="1">Uncharacterized protein</fullName>
    </submittedName>
</protein>
<dbReference type="STRING" id="644284.Arch_1169"/>
<dbReference type="Proteomes" id="UP000000376">
    <property type="component" value="Chromosome"/>
</dbReference>
<dbReference type="EMBL" id="CP002045">
    <property type="protein sequence ID" value="ADH92882.1"/>
    <property type="molecule type" value="Genomic_DNA"/>
</dbReference>
<dbReference type="HOGENOM" id="CLU_3387755_0_0_11"/>
<reference evidence="1 2" key="1">
    <citation type="journal article" date="2010" name="Stand. Genomic Sci.">
        <title>Complete genome sequence of Arcanobacterium haemolyticum type strain (11018).</title>
        <authorList>
            <person name="Yasawong M."/>
            <person name="Teshima H."/>
            <person name="Lapidus A."/>
            <person name="Nolan M."/>
            <person name="Lucas S."/>
            <person name="Glavina Del Rio T."/>
            <person name="Tice H."/>
            <person name="Cheng J."/>
            <person name="Bruce D."/>
            <person name="Detter C."/>
            <person name="Tapia R."/>
            <person name="Han C."/>
            <person name="Goodwin L."/>
            <person name="Pitluck S."/>
            <person name="Liolios K."/>
            <person name="Ivanova N."/>
            <person name="Mavromatis K."/>
            <person name="Mikhailova N."/>
            <person name="Pati A."/>
            <person name="Chen A."/>
            <person name="Palaniappan K."/>
            <person name="Land M."/>
            <person name="Hauser L."/>
            <person name="Chang Y."/>
            <person name="Jeffries C."/>
            <person name="Rohde M."/>
            <person name="Sikorski J."/>
            <person name="Pukall R."/>
            <person name="Goker M."/>
            <person name="Woyke T."/>
            <person name="Bristow J."/>
            <person name="Eisen J."/>
            <person name="Markowitz V."/>
            <person name="Hugenholtz P."/>
            <person name="Kyrpides N."/>
            <person name="Klenk H."/>
        </authorList>
    </citation>
    <scope>NUCLEOTIDE SEQUENCE [LARGE SCALE GENOMIC DNA]</scope>
    <source>
        <strain evidence="2">ATCC 9345 / DSM 20595 / CCUG 17215 / LMG 16163 / NBRC 15585 / NCTC 8452 / 11018</strain>
    </source>
</reference>
<name>D7BPN3_ARCHD</name>